<sequence>MFGRIGTAEELSGVGFAGGWKLSKVRKVCKINREEAQHNEQVGGRAGQAQLPVRSPEVLRLRCRARRPRRAGAAAPEPQHGVEEAWRSWTPPVPQPGTESRNMAVMDPGSEFRFDGGFFANVKANRAALPSDAALMHDGEAARLVDELRKFLVAFARSVTRMGAISVLTGNDGEIRTNCRVVN</sequence>
<evidence type="ECO:0000256" key="7">
    <source>
        <dbReference type="ARBA" id="ARBA00022837"/>
    </source>
</evidence>
<dbReference type="Gramene" id="TVU37530">
    <property type="protein sequence ID" value="TVU37530"/>
    <property type="gene ID" value="EJB05_10848"/>
</dbReference>
<dbReference type="GO" id="GO:0006979">
    <property type="term" value="P:response to oxidative stress"/>
    <property type="evidence" value="ECO:0007669"/>
    <property type="project" value="InterPro"/>
</dbReference>
<comment type="subcellular location">
    <subcellularLocation>
        <location evidence="3">Secreted</location>
    </subcellularLocation>
</comment>
<dbReference type="OrthoDB" id="2113341at2759"/>
<evidence type="ECO:0000256" key="9">
    <source>
        <dbReference type="ARBA" id="ARBA00023004"/>
    </source>
</evidence>
<dbReference type="GO" id="GO:0042744">
    <property type="term" value="P:hydrogen peroxide catabolic process"/>
    <property type="evidence" value="ECO:0007669"/>
    <property type="project" value="UniProtKB-KW"/>
</dbReference>
<organism evidence="14 15">
    <name type="scientific">Eragrostis curvula</name>
    <name type="common">weeping love grass</name>
    <dbReference type="NCBI Taxonomy" id="38414"/>
    <lineage>
        <taxon>Eukaryota</taxon>
        <taxon>Viridiplantae</taxon>
        <taxon>Streptophyta</taxon>
        <taxon>Embryophyta</taxon>
        <taxon>Tracheophyta</taxon>
        <taxon>Spermatophyta</taxon>
        <taxon>Magnoliopsida</taxon>
        <taxon>Liliopsida</taxon>
        <taxon>Poales</taxon>
        <taxon>Poaceae</taxon>
        <taxon>PACMAD clade</taxon>
        <taxon>Chloridoideae</taxon>
        <taxon>Eragrostideae</taxon>
        <taxon>Eragrostidinae</taxon>
        <taxon>Eragrostis</taxon>
    </lineage>
</organism>
<accession>A0A5J9VR07</accession>
<evidence type="ECO:0000256" key="6">
    <source>
        <dbReference type="ARBA" id="ARBA00022723"/>
    </source>
</evidence>
<dbReference type="SUPFAM" id="SSF48113">
    <property type="entry name" value="Heme-dependent peroxidases"/>
    <property type="match status" value="1"/>
</dbReference>
<dbReference type="PANTHER" id="PTHR31517:SF84">
    <property type="entry name" value="PEROXIDASE"/>
    <property type="match status" value="1"/>
</dbReference>
<feature type="binding site" evidence="11">
    <location>
        <position position="115"/>
    </location>
    <ligand>
        <name>Ca(2+)</name>
        <dbReference type="ChEBI" id="CHEBI:29108"/>
        <label>2</label>
    </ligand>
</feature>
<protein>
    <recommendedName>
        <fullName evidence="13">Plant heme peroxidase family profile domain-containing protein</fullName>
    </recommendedName>
</protein>
<keyword evidence="7 11" id="KW-0106">Calcium</keyword>
<evidence type="ECO:0000256" key="12">
    <source>
        <dbReference type="SAM" id="MobiDB-lite"/>
    </source>
</evidence>
<dbReference type="InterPro" id="IPR010255">
    <property type="entry name" value="Haem_peroxidase_sf"/>
</dbReference>
<keyword evidence="15" id="KW-1185">Reference proteome</keyword>
<dbReference type="GO" id="GO:0005576">
    <property type="term" value="C:extracellular region"/>
    <property type="evidence" value="ECO:0007669"/>
    <property type="project" value="UniProtKB-SubCell"/>
</dbReference>
<keyword evidence="5" id="KW-0349">Heme</keyword>
<dbReference type="AlphaFoldDB" id="A0A5J9VR07"/>
<feature type="binding site" evidence="11">
    <location>
        <position position="107"/>
    </location>
    <ligand>
        <name>Ca(2+)</name>
        <dbReference type="ChEBI" id="CHEBI:29108"/>
        <label>2</label>
    </ligand>
</feature>
<dbReference type="InterPro" id="IPR002016">
    <property type="entry name" value="Haem_peroxidase"/>
</dbReference>
<evidence type="ECO:0000256" key="5">
    <source>
        <dbReference type="ARBA" id="ARBA00022617"/>
    </source>
</evidence>
<evidence type="ECO:0000256" key="3">
    <source>
        <dbReference type="ARBA" id="ARBA00004613"/>
    </source>
</evidence>
<dbReference type="GO" id="GO:0020037">
    <property type="term" value="F:heme binding"/>
    <property type="evidence" value="ECO:0007669"/>
    <property type="project" value="InterPro"/>
</dbReference>
<keyword evidence="8" id="KW-0560">Oxidoreductase</keyword>
<keyword evidence="9" id="KW-0408">Iron</keyword>
<evidence type="ECO:0000256" key="1">
    <source>
        <dbReference type="ARBA" id="ARBA00000189"/>
    </source>
</evidence>
<dbReference type="PANTHER" id="PTHR31517">
    <property type="match status" value="1"/>
</dbReference>
<evidence type="ECO:0000256" key="10">
    <source>
        <dbReference type="ARBA" id="ARBA00023324"/>
    </source>
</evidence>
<dbReference type="GO" id="GO:0140825">
    <property type="term" value="F:lactoperoxidase activity"/>
    <property type="evidence" value="ECO:0007669"/>
    <property type="project" value="UniProtKB-EC"/>
</dbReference>
<dbReference type="GO" id="GO:0046872">
    <property type="term" value="F:metal ion binding"/>
    <property type="evidence" value="ECO:0007669"/>
    <property type="project" value="UniProtKB-KW"/>
</dbReference>
<keyword evidence="10" id="KW-0376">Hydrogen peroxide</keyword>
<proteinExistence type="predicted"/>
<keyword evidence="4" id="KW-0575">Peroxidase</keyword>
<dbReference type="InterPro" id="IPR000823">
    <property type="entry name" value="Peroxidase_pln"/>
</dbReference>
<comment type="cofactor">
    <cofactor evidence="11">
        <name>Ca(2+)</name>
        <dbReference type="ChEBI" id="CHEBI:29108"/>
    </cofactor>
    <text evidence="11">Binds 2 calcium ions per subunit.</text>
</comment>
<evidence type="ECO:0000313" key="15">
    <source>
        <dbReference type="Proteomes" id="UP000324897"/>
    </source>
</evidence>
<dbReference type="PROSITE" id="PS50873">
    <property type="entry name" value="PEROXIDASE_4"/>
    <property type="match status" value="1"/>
</dbReference>
<comment type="catalytic activity">
    <reaction evidence="1">
        <text>2 a phenolic donor + H2O2 = 2 a phenolic radical donor + 2 H2O</text>
        <dbReference type="Rhea" id="RHEA:56136"/>
        <dbReference type="ChEBI" id="CHEBI:15377"/>
        <dbReference type="ChEBI" id="CHEBI:16240"/>
        <dbReference type="ChEBI" id="CHEBI:139520"/>
        <dbReference type="ChEBI" id="CHEBI:139521"/>
        <dbReference type="EC" id="1.11.1.7"/>
    </reaction>
</comment>
<dbReference type="Gene3D" id="1.10.520.10">
    <property type="match status" value="1"/>
</dbReference>
<reference evidence="14 15" key="1">
    <citation type="journal article" date="2019" name="Sci. Rep.">
        <title>A high-quality genome of Eragrostis curvula grass provides insights into Poaceae evolution and supports new strategies to enhance forage quality.</title>
        <authorList>
            <person name="Carballo J."/>
            <person name="Santos B.A.C.M."/>
            <person name="Zappacosta D."/>
            <person name="Garbus I."/>
            <person name="Selva J.P."/>
            <person name="Gallo C.A."/>
            <person name="Diaz A."/>
            <person name="Albertini E."/>
            <person name="Caccamo M."/>
            <person name="Echenique V."/>
        </authorList>
    </citation>
    <scope>NUCLEOTIDE SEQUENCE [LARGE SCALE GENOMIC DNA]</scope>
    <source>
        <strain evidence="15">cv. Victoria</strain>
        <tissue evidence="14">Leaf</tissue>
    </source>
</reference>
<evidence type="ECO:0000259" key="13">
    <source>
        <dbReference type="PROSITE" id="PS50873"/>
    </source>
</evidence>
<dbReference type="EMBL" id="RWGY01000007">
    <property type="protein sequence ID" value="TVU37530.1"/>
    <property type="molecule type" value="Genomic_DNA"/>
</dbReference>
<feature type="non-terminal residue" evidence="14">
    <location>
        <position position="1"/>
    </location>
</feature>
<evidence type="ECO:0000256" key="11">
    <source>
        <dbReference type="PIRSR" id="PIRSR600823-3"/>
    </source>
</evidence>
<gene>
    <name evidence="14" type="ORF">EJB05_10848</name>
</gene>
<comment type="caution">
    <text evidence="14">The sequence shown here is derived from an EMBL/GenBank/DDBJ whole genome shotgun (WGS) entry which is preliminary data.</text>
</comment>
<evidence type="ECO:0000256" key="4">
    <source>
        <dbReference type="ARBA" id="ARBA00022559"/>
    </source>
</evidence>
<evidence type="ECO:0000256" key="2">
    <source>
        <dbReference type="ARBA" id="ARBA00001970"/>
    </source>
</evidence>
<comment type="cofactor">
    <cofactor evidence="2">
        <name>heme b</name>
        <dbReference type="ChEBI" id="CHEBI:60344"/>
    </cofactor>
</comment>
<dbReference type="Proteomes" id="UP000324897">
    <property type="component" value="Chromosome 4"/>
</dbReference>
<name>A0A5J9VR07_9POAL</name>
<dbReference type="Gene3D" id="1.10.420.10">
    <property type="entry name" value="Peroxidase, domain 2"/>
    <property type="match status" value="1"/>
</dbReference>
<feature type="domain" description="Plant heme peroxidase family profile" evidence="13">
    <location>
        <begin position="1"/>
        <end position="183"/>
    </location>
</feature>
<evidence type="ECO:0000313" key="14">
    <source>
        <dbReference type="EMBL" id="TVU37530.1"/>
    </source>
</evidence>
<evidence type="ECO:0000256" key="8">
    <source>
        <dbReference type="ARBA" id="ARBA00023002"/>
    </source>
</evidence>
<keyword evidence="6 11" id="KW-0479">Metal-binding</keyword>
<feature type="region of interest" description="Disordered" evidence="12">
    <location>
        <begin position="69"/>
        <end position="99"/>
    </location>
</feature>